<reference evidence="2" key="2">
    <citation type="submission" date="2015-06" db="UniProtKB">
        <authorList>
            <consortium name="EnsemblMetazoa"/>
        </authorList>
    </citation>
    <scope>IDENTIFICATION</scope>
</reference>
<dbReference type="EMBL" id="CAQQ02376818">
    <property type="status" value="NOT_ANNOTATED_CDS"/>
    <property type="molecule type" value="Genomic_DNA"/>
</dbReference>
<keyword evidence="3" id="KW-1185">Reference proteome</keyword>
<dbReference type="EnsemblMetazoa" id="MESCA009634-RA">
    <property type="protein sequence ID" value="MESCA009634-PA"/>
    <property type="gene ID" value="MESCA009634"/>
</dbReference>
<reference evidence="3" key="1">
    <citation type="submission" date="2013-02" db="EMBL/GenBank/DDBJ databases">
        <authorList>
            <person name="Hughes D."/>
        </authorList>
    </citation>
    <scope>NUCLEOTIDE SEQUENCE</scope>
    <source>
        <strain>Durham</strain>
        <strain evidence="3">NC isolate 2 -- Noor lab</strain>
    </source>
</reference>
<evidence type="ECO:0000313" key="3">
    <source>
        <dbReference type="Proteomes" id="UP000015102"/>
    </source>
</evidence>
<organism evidence="2 3">
    <name type="scientific">Megaselia scalaris</name>
    <name type="common">Humpbacked fly</name>
    <name type="synonym">Phora scalaris</name>
    <dbReference type="NCBI Taxonomy" id="36166"/>
    <lineage>
        <taxon>Eukaryota</taxon>
        <taxon>Metazoa</taxon>
        <taxon>Ecdysozoa</taxon>
        <taxon>Arthropoda</taxon>
        <taxon>Hexapoda</taxon>
        <taxon>Insecta</taxon>
        <taxon>Pterygota</taxon>
        <taxon>Neoptera</taxon>
        <taxon>Endopterygota</taxon>
        <taxon>Diptera</taxon>
        <taxon>Brachycera</taxon>
        <taxon>Muscomorpha</taxon>
        <taxon>Platypezoidea</taxon>
        <taxon>Phoridae</taxon>
        <taxon>Megaseliini</taxon>
        <taxon>Megaselia</taxon>
    </lineage>
</organism>
<feature type="compositionally biased region" description="Basic residues" evidence="1">
    <location>
        <begin position="31"/>
        <end position="44"/>
    </location>
</feature>
<evidence type="ECO:0000313" key="2">
    <source>
        <dbReference type="EnsemblMetazoa" id="MESCA009634-PA"/>
    </source>
</evidence>
<dbReference type="EMBL" id="CAQQ02376819">
    <property type="status" value="NOT_ANNOTATED_CDS"/>
    <property type="molecule type" value="Genomic_DNA"/>
</dbReference>
<evidence type="ECO:0000256" key="1">
    <source>
        <dbReference type="SAM" id="MobiDB-lite"/>
    </source>
</evidence>
<accession>T1H0F8</accession>
<protein>
    <submittedName>
        <fullName evidence="2">Uncharacterized protein</fullName>
    </submittedName>
</protein>
<name>T1H0F8_MEGSC</name>
<dbReference type="AlphaFoldDB" id="T1H0F8"/>
<sequence length="88" mass="9850">MCIQQVSIEATSRRNSVDSQVSVKLTQTKVARQRRSKNSKHRGGRGLFNKVRRESSTSVESYLIYFSNPVTLSRPVACLVEVPKTPGL</sequence>
<dbReference type="HOGENOM" id="CLU_2471615_0_0_1"/>
<proteinExistence type="predicted"/>
<feature type="region of interest" description="Disordered" evidence="1">
    <location>
        <begin position="29"/>
        <end position="51"/>
    </location>
</feature>
<dbReference type="Proteomes" id="UP000015102">
    <property type="component" value="Unassembled WGS sequence"/>
</dbReference>